<evidence type="ECO:0000313" key="3">
    <source>
        <dbReference type="Proteomes" id="UP001595699"/>
    </source>
</evidence>
<feature type="transmembrane region" description="Helical" evidence="1">
    <location>
        <begin position="222"/>
        <end position="245"/>
    </location>
</feature>
<keyword evidence="1" id="KW-0472">Membrane</keyword>
<dbReference type="Proteomes" id="UP001595699">
    <property type="component" value="Unassembled WGS sequence"/>
</dbReference>
<gene>
    <name evidence="2" type="ORF">ACFOUW_34730</name>
</gene>
<feature type="transmembrane region" description="Helical" evidence="1">
    <location>
        <begin position="334"/>
        <end position="352"/>
    </location>
</feature>
<evidence type="ECO:0000313" key="2">
    <source>
        <dbReference type="EMBL" id="MFC3766033.1"/>
    </source>
</evidence>
<dbReference type="RefSeq" id="WP_205121741.1">
    <property type="nucleotide sequence ID" value="NZ_JAFBCM010000001.1"/>
</dbReference>
<reference evidence="3" key="1">
    <citation type="journal article" date="2019" name="Int. J. Syst. Evol. Microbiol.">
        <title>The Global Catalogue of Microorganisms (GCM) 10K type strain sequencing project: providing services to taxonomists for standard genome sequencing and annotation.</title>
        <authorList>
            <consortium name="The Broad Institute Genomics Platform"/>
            <consortium name="The Broad Institute Genome Sequencing Center for Infectious Disease"/>
            <person name="Wu L."/>
            <person name="Ma J."/>
        </authorList>
    </citation>
    <scope>NUCLEOTIDE SEQUENCE [LARGE SCALE GENOMIC DNA]</scope>
    <source>
        <strain evidence="3">CGMCC 4.7241</strain>
    </source>
</reference>
<proteinExistence type="predicted"/>
<feature type="transmembrane region" description="Helical" evidence="1">
    <location>
        <begin position="257"/>
        <end position="276"/>
    </location>
</feature>
<sequence length="353" mass="39746">MAALLALLTLYITSTDRPEATGVRMGTMAETKAYLAKEYPEDVKLLFVYTGLYIKSVRFDDSNSVTLSGYIWQRYEGGIPKGVTPGVAFPEASNTYGLDEVYREKDVNGYAVVGWHFEIQTRQGFDYSIYPLDRQSVWLRMWHADFDSNGALLVPDLDGYPPWVDKDFNGVDKETVFDEWVPNYTFFAYHKIPYSSSFGYGKFVKSAGRPELYFNMGFKRGIFGAFVGNLIPMIFVSLIMFASLFPGSVHPDRAEDTGFSTMGVMAFTVTMLLVVVVQHSSIRSAVGGSALSYLDYLMFVLYAVILLVTLNAILVRSRKPLRWILWRDNLAPKLLYWPVLLGLALLATQLSLG</sequence>
<name>A0ABV7YME7_9ACTN</name>
<feature type="transmembrane region" description="Helical" evidence="1">
    <location>
        <begin position="296"/>
        <end position="314"/>
    </location>
</feature>
<keyword evidence="3" id="KW-1185">Reference proteome</keyword>
<organism evidence="2 3">
    <name type="scientific">Tenggerimyces flavus</name>
    <dbReference type="NCBI Taxonomy" id="1708749"/>
    <lineage>
        <taxon>Bacteria</taxon>
        <taxon>Bacillati</taxon>
        <taxon>Actinomycetota</taxon>
        <taxon>Actinomycetes</taxon>
        <taxon>Propionibacteriales</taxon>
        <taxon>Nocardioidaceae</taxon>
        <taxon>Tenggerimyces</taxon>
    </lineage>
</organism>
<keyword evidence="1" id="KW-1133">Transmembrane helix</keyword>
<keyword evidence="1" id="KW-0812">Transmembrane</keyword>
<evidence type="ECO:0000256" key="1">
    <source>
        <dbReference type="SAM" id="Phobius"/>
    </source>
</evidence>
<comment type="caution">
    <text evidence="2">The sequence shown here is derived from an EMBL/GenBank/DDBJ whole genome shotgun (WGS) entry which is preliminary data.</text>
</comment>
<protein>
    <submittedName>
        <fullName evidence="2">Uncharacterized protein</fullName>
    </submittedName>
</protein>
<accession>A0ABV7YME7</accession>
<dbReference type="EMBL" id="JBHRZH010000047">
    <property type="protein sequence ID" value="MFC3766033.1"/>
    <property type="molecule type" value="Genomic_DNA"/>
</dbReference>